<gene>
    <name evidence="1" type="ORF">GCM10022278_10530</name>
</gene>
<dbReference type="EMBL" id="BAABBO010000004">
    <property type="protein sequence ID" value="GAA3953591.1"/>
    <property type="molecule type" value="Genomic_DNA"/>
</dbReference>
<organism evidence="1 2">
    <name type="scientific">Allohahella marinimesophila</name>
    <dbReference type="NCBI Taxonomy" id="1054972"/>
    <lineage>
        <taxon>Bacteria</taxon>
        <taxon>Pseudomonadati</taxon>
        <taxon>Pseudomonadota</taxon>
        <taxon>Gammaproteobacteria</taxon>
        <taxon>Oceanospirillales</taxon>
        <taxon>Hahellaceae</taxon>
        <taxon>Allohahella</taxon>
    </lineage>
</organism>
<evidence type="ECO:0000313" key="1">
    <source>
        <dbReference type="EMBL" id="GAA3953591.1"/>
    </source>
</evidence>
<comment type="caution">
    <text evidence="1">The sequence shown here is derived from an EMBL/GenBank/DDBJ whole genome shotgun (WGS) entry which is preliminary data.</text>
</comment>
<proteinExistence type="predicted"/>
<name>A0ABP7NT43_9GAMM</name>
<accession>A0ABP7NT43</accession>
<evidence type="ECO:0000313" key="2">
    <source>
        <dbReference type="Proteomes" id="UP001501337"/>
    </source>
</evidence>
<keyword evidence="2" id="KW-1185">Reference proteome</keyword>
<protein>
    <submittedName>
        <fullName evidence="1">Uncharacterized protein</fullName>
    </submittedName>
</protein>
<dbReference type="Proteomes" id="UP001501337">
    <property type="component" value="Unassembled WGS sequence"/>
</dbReference>
<reference evidence="2" key="1">
    <citation type="journal article" date="2019" name="Int. J. Syst. Evol. Microbiol.">
        <title>The Global Catalogue of Microorganisms (GCM) 10K type strain sequencing project: providing services to taxonomists for standard genome sequencing and annotation.</title>
        <authorList>
            <consortium name="The Broad Institute Genomics Platform"/>
            <consortium name="The Broad Institute Genome Sequencing Center for Infectious Disease"/>
            <person name="Wu L."/>
            <person name="Ma J."/>
        </authorList>
    </citation>
    <scope>NUCLEOTIDE SEQUENCE [LARGE SCALE GENOMIC DNA]</scope>
    <source>
        <strain evidence="2">JCM 17555</strain>
    </source>
</reference>
<sequence length="67" mass="7426">MVRPQDWQAMFGLATGEKDKSRKKQQIADKALELYPAANLYGPKGGLKDGRSDALLIARYAALMTEQ</sequence>